<organism evidence="1 2">
    <name type="scientific">Reticulomyxa filosa</name>
    <dbReference type="NCBI Taxonomy" id="46433"/>
    <lineage>
        <taxon>Eukaryota</taxon>
        <taxon>Sar</taxon>
        <taxon>Rhizaria</taxon>
        <taxon>Retaria</taxon>
        <taxon>Foraminifera</taxon>
        <taxon>Monothalamids</taxon>
        <taxon>Reticulomyxidae</taxon>
        <taxon>Reticulomyxa</taxon>
    </lineage>
</organism>
<evidence type="ECO:0000313" key="1">
    <source>
        <dbReference type="EMBL" id="ETO18577.1"/>
    </source>
</evidence>
<name>X6MYL3_RETFI</name>
<dbReference type="AlphaFoldDB" id="X6MYL3"/>
<sequence length="99" mass="11588">MQLLEKLKVLLFDLVNLFKKLANRTSLELSENEDTDEFIEWIGKSPDHLKQLEDVLANTLCCLSYLTPGLRNSPMFWEKFVELITFVSFSFSFSLLFTF</sequence>
<keyword evidence="2" id="KW-1185">Reference proteome</keyword>
<gene>
    <name evidence="1" type="ORF">RFI_18687</name>
</gene>
<accession>X6MYL3</accession>
<dbReference type="Proteomes" id="UP000023152">
    <property type="component" value="Unassembled WGS sequence"/>
</dbReference>
<evidence type="ECO:0000313" key="2">
    <source>
        <dbReference type="Proteomes" id="UP000023152"/>
    </source>
</evidence>
<proteinExistence type="predicted"/>
<comment type="caution">
    <text evidence="1">The sequence shown here is derived from an EMBL/GenBank/DDBJ whole genome shotgun (WGS) entry which is preliminary data.</text>
</comment>
<reference evidence="1 2" key="1">
    <citation type="journal article" date="2013" name="Curr. Biol.">
        <title>The Genome of the Foraminiferan Reticulomyxa filosa.</title>
        <authorList>
            <person name="Glockner G."/>
            <person name="Hulsmann N."/>
            <person name="Schleicher M."/>
            <person name="Noegel A.A."/>
            <person name="Eichinger L."/>
            <person name="Gallinger C."/>
            <person name="Pawlowski J."/>
            <person name="Sierra R."/>
            <person name="Euteneuer U."/>
            <person name="Pillet L."/>
            <person name="Moustafa A."/>
            <person name="Platzer M."/>
            <person name="Groth M."/>
            <person name="Szafranski K."/>
            <person name="Schliwa M."/>
        </authorList>
    </citation>
    <scope>NUCLEOTIDE SEQUENCE [LARGE SCALE GENOMIC DNA]</scope>
</reference>
<protein>
    <submittedName>
        <fullName evidence="1">Uncharacterized protein</fullName>
    </submittedName>
</protein>
<dbReference type="EMBL" id="ASPP01014717">
    <property type="protein sequence ID" value="ETO18577.1"/>
    <property type="molecule type" value="Genomic_DNA"/>
</dbReference>